<comment type="cofactor">
    <cofactor evidence="1">
        <name>Mg(2+)</name>
        <dbReference type="ChEBI" id="CHEBI:18420"/>
    </cofactor>
</comment>
<dbReference type="AlphaFoldDB" id="A0A0C2JGP7"/>
<organism evidence="3 4">
    <name type="scientific">Thelohanellus kitauei</name>
    <name type="common">Myxosporean</name>
    <dbReference type="NCBI Taxonomy" id="669202"/>
    <lineage>
        <taxon>Eukaryota</taxon>
        <taxon>Metazoa</taxon>
        <taxon>Cnidaria</taxon>
        <taxon>Myxozoa</taxon>
        <taxon>Myxosporea</taxon>
        <taxon>Bivalvulida</taxon>
        <taxon>Platysporina</taxon>
        <taxon>Myxobolidae</taxon>
        <taxon>Thelohanellus</taxon>
    </lineage>
</organism>
<keyword evidence="1" id="KW-0233">DNA recombination</keyword>
<proteinExistence type="inferred from homology"/>
<dbReference type="EC" id="5.6.2.3" evidence="1"/>
<name>A0A0C2JGP7_THEKT</name>
<keyword evidence="1 3" id="KW-0347">Helicase</keyword>
<comment type="caution">
    <text evidence="3">The sequence shown here is derived from an EMBL/GenBank/DDBJ whole genome shotgun (WGS) entry which is preliminary data.</text>
</comment>
<dbReference type="GO" id="GO:0043139">
    <property type="term" value="F:5'-3' DNA helicase activity"/>
    <property type="evidence" value="ECO:0007669"/>
    <property type="project" value="UniProtKB-EC"/>
</dbReference>
<comment type="similarity">
    <text evidence="1">Belongs to the helicase family.</text>
</comment>
<dbReference type="OrthoDB" id="1728974at2759"/>
<comment type="catalytic activity">
    <reaction evidence="1">
        <text>ATP + H2O = ADP + phosphate + H(+)</text>
        <dbReference type="Rhea" id="RHEA:13065"/>
        <dbReference type="ChEBI" id="CHEBI:15377"/>
        <dbReference type="ChEBI" id="CHEBI:15378"/>
        <dbReference type="ChEBI" id="CHEBI:30616"/>
        <dbReference type="ChEBI" id="CHEBI:43474"/>
        <dbReference type="ChEBI" id="CHEBI:456216"/>
        <dbReference type="EC" id="5.6.2.3"/>
    </reaction>
</comment>
<feature type="domain" description="DNA helicase Pif1-like DEAD-box helicase" evidence="2">
    <location>
        <begin position="288"/>
        <end position="430"/>
    </location>
</feature>
<keyword evidence="1" id="KW-0067">ATP-binding</keyword>
<dbReference type="OMA" id="HANSTEY"/>
<dbReference type="PANTHER" id="PTHR10492:SF57">
    <property type="entry name" value="ATP-DEPENDENT DNA HELICASE"/>
    <property type="match status" value="1"/>
</dbReference>
<dbReference type="SUPFAM" id="SSF52540">
    <property type="entry name" value="P-loop containing nucleoside triphosphate hydrolases"/>
    <property type="match status" value="1"/>
</dbReference>
<dbReference type="GO" id="GO:0005524">
    <property type="term" value="F:ATP binding"/>
    <property type="evidence" value="ECO:0007669"/>
    <property type="project" value="UniProtKB-KW"/>
</dbReference>
<keyword evidence="1" id="KW-0547">Nucleotide-binding</keyword>
<protein>
    <recommendedName>
        <fullName evidence="1">ATP-dependent DNA helicase</fullName>
        <ecNumber evidence="1">5.6.2.3</ecNumber>
    </recommendedName>
</protein>
<keyword evidence="1" id="KW-0378">Hydrolase</keyword>
<dbReference type="InterPro" id="IPR027417">
    <property type="entry name" value="P-loop_NTPase"/>
</dbReference>
<dbReference type="GO" id="GO:0000723">
    <property type="term" value="P:telomere maintenance"/>
    <property type="evidence" value="ECO:0007669"/>
    <property type="project" value="InterPro"/>
</dbReference>
<gene>
    <name evidence="3" type="ORF">RF11_10811</name>
</gene>
<dbReference type="GO" id="GO:0006310">
    <property type="term" value="P:DNA recombination"/>
    <property type="evidence" value="ECO:0007669"/>
    <property type="project" value="UniProtKB-KW"/>
</dbReference>
<dbReference type="GO" id="GO:0016887">
    <property type="term" value="F:ATP hydrolysis activity"/>
    <property type="evidence" value="ECO:0007669"/>
    <property type="project" value="RHEA"/>
</dbReference>
<keyword evidence="1" id="KW-0227">DNA damage</keyword>
<keyword evidence="1" id="KW-0234">DNA repair</keyword>
<reference evidence="3 4" key="1">
    <citation type="journal article" date="2014" name="Genome Biol. Evol.">
        <title>The genome of the myxosporean Thelohanellus kitauei shows adaptations to nutrient acquisition within its fish host.</title>
        <authorList>
            <person name="Yang Y."/>
            <person name="Xiong J."/>
            <person name="Zhou Z."/>
            <person name="Huo F."/>
            <person name="Miao W."/>
            <person name="Ran C."/>
            <person name="Liu Y."/>
            <person name="Zhang J."/>
            <person name="Feng J."/>
            <person name="Wang M."/>
            <person name="Wang M."/>
            <person name="Wang L."/>
            <person name="Yao B."/>
        </authorList>
    </citation>
    <scope>NUCLEOTIDE SEQUENCE [LARGE SCALE GENOMIC DNA]</scope>
    <source>
        <strain evidence="3">Wuqing</strain>
    </source>
</reference>
<dbReference type="Pfam" id="PF05970">
    <property type="entry name" value="PIF1"/>
    <property type="match status" value="1"/>
</dbReference>
<dbReference type="Proteomes" id="UP000031668">
    <property type="component" value="Unassembled WGS sequence"/>
</dbReference>
<evidence type="ECO:0000313" key="3">
    <source>
        <dbReference type="EMBL" id="KII68453.1"/>
    </source>
</evidence>
<accession>A0A0C2JGP7</accession>
<dbReference type="EMBL" id="JWZT01002857">
    <property type="protein sequence ID" value="KII68453.1"/>
    <property type="molecule type" value="Genomic_DNA"/>
</dbReference>
<dbReference type="InterPro" id="IPR010285">
    <property type="entry name" value="DNA_helicase_pif1-like_DEAD"/>
</dbReference>
<evidence type="ECO:0000259" key="2">
    <source>
        <dbReference type="Pfam" id="PF05970"/>
    </source>
</evidence>
<dbReference type="GO" id="GO:0006281">
    <property type="term" value="P:DNA repair"/>
    <property type="evidence" value="ECO:0007669"/>
    <property type="project" value="UniProtKB-KW"/>
</dbReference>
<dbReference type="Gene3D" id="3.40.50.300">
    <property type="entry name" value="P-loop containing nucleotide triphosphate hydrolases"/>
    <property type="match status" value="1"/>
</dbReference>
<dbReference type="PANTHER" id="PTHR10492">
    <property type="match status" value="1"/>
</dbReference>
<keyword evidence="4" id="KW-1185">Reference proteome</keyword>
<sequence>MSNGEKEFRYNEINNFIDCRYVSAPEAMWRIRESKMHDKSHSVLRLPVHLPNQQRVIFEEGHEEEALLAAQTGKTKLESWFLLNANNIAARVHFYTDIPYHYVYVKGQWQERQRGGEKTIGRMYTVCMKDEERFYLRLLLLHVPGATSFEYLRTVKGNLCESFKAAAIERGLLESDEEWDRCLTDAATYLMPKQLRDMFSYICIFCQPSLPIKLWKDHQNDLSLDYLRTHSVEESTNLALHAIDFVLNQHGMVCGSIGLPTPTGDAPEDIHLFDREKEKKRAQEKIEMLNEAQTAAFVKIVMAVENMNTQGKFFYIDGPGGSGKTFLYQTLLAYYRAKGKVVLPFATTGIAATMMEGGRTVHSGFKLPVPLLDNSVSSMRLSSPEAAVLREAVLIIIDEITMLPKQGLRCIDKLLRDIMRSNINFGGKFLFSVVIFVRRFQWCKEEQPQTSLNAVSNPVHCGICLNSFP</sequence>
<evidence type="ECO:0000256" key="1">
    <source>
        <dbReference type="RuleBase" id="RU363044"/>
    </source>
</evidence>
<evidence type="ECO:0000313" key="4">
    <source>
        <dbReference type="Proteomes" id="UP000031668"/>
    </source>
</evidence>